<dbReference type="InterPro" id="IPR001437">
    <property type="entry name" value="Tscrpt_elong_fac_GreA/B_C"/>
</dbReference>
<dbReference type="EMBL" id="SOEC01000024">
    <property type="protein sequence ID" value="TDX23692.1"/>
    <property type="molecule type" value="Genomic_DNA"/>
</dbReference>
<dbReference type="Gene3D" id="3.10.50.30">
    <property type="entry name" value="Transcription elongation factor, GreA/GreB, C-terminal domain"/>
    <property type="match status" value="1"/>
</dbReference>
<dbReference type="InterPro" id="IPR036953">
    <property type="entry name" value="GreA/GreB_C_sf"/>
</dbReference>
<keyword evidence="3" id="KW-0418">Kinase</keyword>
<dbReference type="GO" id="GO:0003677">
    <property type="term" value="F:DNA binding"/>
    <property type="evidence" value="ECO:0007669"/>
    <property type="project" value="InterPro"/>
</dbReference>
<keyword evidence="3" id="KW-0808">Transferase</keyword>
<sequence>MSRPKIVVNRLDAERLQRLIENSSKDDYAVAEALEAELERCEIVEPEQVPSNVVSMNSKVAFTDLNRDRQIIRTLVYPHALKENKDGLSVMAPIGAALLGLKVGDIIDWPLSGGDPVKLRIDEILWQPEAAKQYYR</sequence>
<proteinExistence type="predicted"/>
<organism evidence="3 4">
    <name type="scientific">Modicisalibacter xianhensis</name>
    <dbReference type="NCBI Taxonomy" id="442341"/>
    <lineage>
        <taxon>Bacteria</taxon>
        <taxon>Pseudomonadati</taxon>
        <taxon>Pseudomonadota</taxon>
        <taxon>Gammaproteobacteria</taxon>
        <taxon>Oceanospirillales</taxon>
        <taxon>Halomonadaceae</taxon>
        <taxon>Modicisalibacter</taxon>
    </lineage>
</organism>
<dbReference type="Proteomes" id="UP000294489">
    <property type="component" value="Unassembled WGS sequence"/>
</dbReference>
<dbReference type="InterPro" id="IPR029462">
    <property type="entry name" value="Rnk_N"/>
</dbReference>
<accession>A0A4R8FEK6</accession>
<feature type="domain" description="Transcription elongation factor GreA/GreB C-terminal" evidence="1">
    <location>
        <begin position="50"/>
        <end position="124"/>
    </location>
</feature>
<dbReference type="Gene3D" id="1.10.286.20">
    <property type="match status" value="1"/>
</dbReference>
<reference evidence="3 4" key="1">
    <citation type="submission" date="2019-03" db="EMBL/GenBank/DDBJ databases">
        <title>Freshwater and sediment microbial communities from various areas in North America, analyzing microbe dynamics in response to fracking.</title>
        <authorList>
            <person name="Lamendella R."/>
        </authorList>
    </citation>
    <scope>NUCLEOTIDE SEQUENCE [LARGE SCALE GENOMIC DNA]</scope>
    <source>
        <strain evidence="3 4">6_TX</strain>
    </source>
</reference>
<evidence type="ECO:0000259" key="1">
    <source>
        <dbReference type="Pfam" id="PF01272"/>
    </source>
</evidence>
<dbReference type="GO" id="GO:0032784">
    <property type="term" value="P:regulation of DNA-templated transcription elongation"/>
    <property type="evidence" value="ECO:0007669"/>
    <property type="project" value="InterPro"/>
</dbReference>
<dbReference type="SUPFAM" id="SSF54534">
    <property type="entry name" value="FKBP-like"/>
    <property type="match status" value="1"/>
</dbReference>
<dbReference type="GO" id="GO:0070063">
    <property type="term" value="F:RNA polymerase binding"/>
    <property type="evidence" value="ECO:0007669"/>
    <property type="project" value="InterPro"/>
</dbReference>
<dbReference type="Pfam" id="PF01272">
    <property type="entry name" value="GreA_GreB"/>
    <property type="match status" value="1"/>
</dbReference>
<name>A0A4R8FEK6_9GAMM</name>
<evidence type="ECO:0000313" key="3">
    <source>
        <dbReference type="EMBL" id="TDX23692.1"/>
    </source>
</evidence>
<dbReference type="RefSeq" id="WP_134020534.1">
    <property type="nucleotide sequence ID" value="NZ_SOEC01000024.1"/>
</dbReference>
<evidence type="ECO:0000313" key="4">
    <source>
        <dbReference type="Proteomes" id="UP000294489"/>
    </source>
</evidence>
<dbReference type="GO" id="GO:0006354">
    <property type="term" value="P:DNA-templated transcription elongation"/>
    <property type="evidence" value="ECO:0007669"/>
    <property type="project" value="TreeGrafter"/>
</dbReference>
<dbReference type="AlphaFoldDB" id="A0A4R8FEK6"/>
<dbReference type="GO" id="GO:0016301">
    <property type="term" value="F:kinase activity"/>
    <property type="evidence" value="ECO:0007669"/>
    <property type="project" value="UniProtKB-KW"/>
</dbReference>
<dbReference type="Pfam" id="PF14760">
    <property type="entry name" value="Rnk_N"/>
    <property type="match status" value="1"/>
</dbReference>
<protein>
    <submittedName>
        <fullName evidence="3">Regulator of nucleoside diphosphate kinase</fullName>
    </submittedName>
</protein>
<dbReference type="OrthoDB" id="192847at2"/>
<feature type="domain" description="Regulator of nucleoside diphosphate kinase N-terminal" evidence="2">
    <location>
        <begin position="4"/>
        <end position="44"/>
    </location>
</feature>
<dbReference type="NCBIfam" id="NF004396">
    <property type="entry name" value="PRK05753.1"/>
    <property type="match status" value="1"/>
</dbReference>
<comment type="caution">
    <text evidence="3">The sequence shown here is derived from an EMBL/GenBank/DDBJ whole genome shotgun (WGS) entry which is preliminary data.</text>
</comment>
<dbReference type="PANTHER" id="PTHR30437">
    <property type="entry name" value="TRANSCRIPTION ELONGATION FACTOR GREA"/>
    <property type="match status" value="1"/>
</dbReference>
<dbReference type="PANTHER" id="PTHR30437:SF5">
    <property type="entry name" value="REGULATOR OF NUCLEOSIDE DIPHOSPHATE KINASE"/>
    <property type="match status" value="1"/>
</dbReference>
<evidence type="ECO:0000259" key="2">
    <source>
        <dbReference type="Pfam" id="PF14760"/>
    </source>
</evidence>
<dbReference type="InterPro" id="IPR023459">
    <property type="entry name" value="Tscrpt_elong_fac_GreA/B_fam"/>
</dbReference>
<gene>
    <name evidence="3" type="ORF">DFO67_1249</name>
</gene>